<evidence type="ECO:0000259" key="4">
    <source>
        <dbReference type="Pfam" id="PF19834"/>
    </source>
</evidence>
<dbReference type="Pfam" id="PF13738">
    <property type="entry name" value="Pyr_redox_3"/>
    <property type="match status" value="1"/>
</dbReference>
<evidence type="ECO:0000313" key="5">
    <source>
        <dbReference type="EMBL" id="KAH7077396.1"/>
    </source>
</evidence>
<sequence length="713" mass="78821">MPSQVQDTSLDQILEARRLVTAKTLRQTGGFKVSIFESAARVGGMWRAQPGEHGDKCSPDMRTNLSRFTVAFSDLSWSSVDLPDSTGAQSARVPPMFPKAWQVGKYLDKYAKTFGLHACTQYNTTVLRAKGLNNYSQWEVTTVDNITLQANTRTFDYVIIASGFFDKPMQSLQASSPSVQHSSQFRHLSNLGDKHGNTVVIGGGISGVEAAAQAAFQISNAAHTPNGDPGLSNSTIFHVFNRSFYSLPRYIPQDPFKNEALKIINPAPHFLPLDLVLYNLSRRGDGEILAAIGTVPSEKALKGHDFLQSMIGLEEASATFPAYTGISDSYSEFVRSGIIVQVKGWAKEVKDDGQGLSKVITSDNTLDNISGVIDATGYKPSLDFLDTDVKQLLDYEPASPRIPVLLSRGSVLTSRIPSLGFVGYYEGPYWSVMEAQARLVARVWSEPSLAASEDFQRLYQQDDAVKMRAAMQQKSPQVPQFWMADYVGLVEEFSRLANVKRGDDAFGGQAGPAIPARYVEDTAAPEVSSVIQELTALMQASTSQAKFAAAAIFRGLQGAWNLQRTISAHSGGGEFEGTAHFHPRSPTDPSYSAEYLYIEQGTFKMACGDKFPAHRAYVYRYDETTDKISAWFADTDGKTTTTLFNTWDIRQPREDEDEEGWIAEGYHWCTPDSYTNKCSFRFRGATIQDFDITYTVSGPRKDYTHNSMYERPA</sequence>
<dbReference type="GO" id="GO:0016491">
    <property type="term" value="F:oxidoreductase activity"/>
    <property type="evidence" value="ECO:0007669"/>
    <property type="project" value="UniProtKB-KW"/>
</dbReference>
<keyword evidence="2" id="KW-0274">FAD</keyword>
<evidence type="ECO:0000256" key="3">
    <source>
        <dbReference type="ARBA" id="ARBA00023002"/>
    </source>
</evidence>
<dbReference type="EMBL" id="JAGMVJ010000018">
    <property type="protein sequence ID" value="KAH7077396.1"/>
    <property type="molecule type" value="Genomic_DNA"/>
</dbReference>
<dbReference type="Proteomes" id="UP000813461">
    <property type="component" value="Unassembled WGS sequence"/>
</dbReference>
<evidence type="ECO:0000256" key="2">
    <source>
        <dbReference type="ARBA" id="ARBA00022827"/>
    </source>
</evidence>
<comment type="caution">
    <text evidence="5">The sequence shown here is derived from an EMBL/GenBank/DDBJ whole genome shotgun (WGS) entry which is preliminary data.</text>
</comment>
<dbReference type="InterPro" id="IPR050346">
    <property type="entry name" value="FMO-like"/>
</dbReference>
<evidence type="ECO:0000313" key="6">
    <source>
        <dbReference type="Proteomes" id="UP000813461"/>
    </source>
</evidence>
<organism evidence="5 6">
    <name type="scientific">Paraphoma chrysanthemicola</name>
    <dbReference type="NCBI Taxonomy" id="798071"/>
    <lineage>
        <taxon>Eukaryota</taxon>
        <taxon>Fungi</taxon>
        <taxon>Dikarya</taxon>
        <taxon>Ascomycota</taxon>
        <taxon>Pezizomycotina</taxon>
        <taxon>Dothideomycetes</taxon>
        <taxon>Pleosporomycetidae</taxon>
        <taxon>Pleosporales</taxon>
        <taxon>Pleosporineae</taxon>
        <taxon>Phaeosphaeriaceae</taxon>
        <taxon>Paraphoma</taxon>
    </lineage>
</organism>
<keyword evidence="6" id="KW-1185">Reference proteome</keyword>
<dbReference type="InterPro" id="IPR045632">
    <property type="entry name" value="DUF6314"/>
</dbReference>
<accession>A0A8K0VV87</accession>
<dbReference type="Pfam" id="PF19834">
    <property type="entry name" value="DUF6314"/>
    <property type="match status" value="1"/>
</dbReference>
<feature type="domain" description="DUF6314" evidence="4">
    <location>
        <begin position="556"/>
        <end position="711"/>
    </location>
</feature>
<dbReference type="PANTHER" id="PTHR23023">
    <property type="entry name" value="DIMETHYLANILINE MONOOXYGENASE"/>
    <property type="match status" value="1"/>
</dbReference>
<dbReference type="Gene3D" id="3.50.50.60">
    <property type="entry name" value="FAD/NAD(P)-binding domain"/>
    <property type="match status" value="3"/>
</dbReference>
<name>A0A8K0VV87_9PLEO</name>
<dbReference type="AlphaFoldDB" id="A0A8K0VV87"/>
<evidence type="ECO:0000256" key="1">
    <source>
        <dbReference type="ARBA" id="ARBA00022630"/>
    </source>
</evidence>
<protein>
    <recommendedName>
        <fullName evidence="4">DUF6314 domain-containing protein</fullName>
    </recommendedName>
</protein>
<reference evidence="5" key="1">
    <citation type="journal article" date="2021" name="Nat. Commun.">
        <title>Genetic determinants of endophytism in the Arabidopsis root mycobiome.</title>
        <authorList>
            <person name="Mesny F."/>
            <person name="Miyauchi S."/>
            <person name="Thiergart T."/>
            <person name="Pickel B."/>
            <person name="Atanasova L."/>
            <person name="Karlsson M."/>
            <person name="Huettel B."/>
            <person name="Barry K.W."/>
            <person name="Haridas S."/>
            <person name="Chen C."/>
            <person name="Bauer D."/>
            <person name="Andreopoulos W."/>
            <person name="Pangilinan J."/>
            <person name="LaButti K."/>
            <person name="Riley R."/>
            <person name="Lipzen A."/>
            <person name="Clum A."/>
            <person name="Drula E."/>
            <person name="Henrissat B."/>
            <person name="Kohler A."/>
            <person name="Grigoriev I.V."/>
            <person name="Martin F.M."/>
            <person name="Hacquard S."/>
        </authorList>
    </citation>
    <scope>NUCLEOTIDE SEQUENCE</scope>
    <source>
        <strain evidence="5">MPI-SDFR-AT-0120</strain>
    </source>
</reference>
<dbReference type="OrthoDB" id="66881at2759"/>
<dbReference type="PRINTS" id="PR00368">
    <property type="entry name" value="FADPNR"/>
</dbReference>
<proteinExistence type="predicted"/>
<keyword evidence="3" id="KW-0560">Oxidoreductase</keyword>
<keyword evidence="1" id="KW-0285">Flavoprotein</keyword>
<gene>
    <name evidence="5" type="ORF">FB567DRAFT_563439</name>
</gene>
<dbReference type="SUPFAM" id="SSF51905">
    <property type="entry name" value="FAD/NAD(P)-binding domain"/>
    <property type="match status" value="2"/>
</dbReference>
<dbReference type="InterPro" id="IPR036188">
    <property type="entry name" value="FAD/NAD-bd_sf"/>
</dbReference>